<organism evidence="1 2">
    <name type="scientific">Trichothecium roseum</name>
    <dbReference type="NCBI Taxonomy" id="47278"/>
    <lineage>
        <taxon>Eukaryota</taxon>
        <taxon>Fungi</taxon>
        <taxon>Dikarya</taxon>
        <taxon>Ascomycota</taxon>
        <taxon>Pezizomycotina</taxon>
        <taxon>Sordariomycetes</taxon>
        <taxon>Hypocreomycetidae</taxon>
        <taxon>Hypocreales</taxon>
        <taxon>Hypocreales incertae sedis</taxon>
        <taxon>Trichothecium</taxon>
    </lineage>
</organism>
<name>A0ACC0V6P6_9HYPO</name>
<reference evidence="1" key="1">
    <citation type="submission" date="2022-10" db="EMBL/GenBank/DDBJ databases">
        <title>Complete Genome of Trichothecium roseum strain YXFP-22015, a Plant Pathogen Isolated from Citrus.</title>
        <authorList>
            <person name="Wang Y."/>
            <person name="Zhu L."/>
        </authorList>
    </citation>
    <scope>NUCLEOTIDE SEQUENCE</scope>
    <source>
        <strain evidence="1">YXFP-22015</strain>
    </source>
</reference>
<dbReference type="Proteomes" id="UP001163324">
    <property type="component" value="Chromosome 3"/>
</dbReference>
<comment type="caution">
    <text evidence="1">The sequence shown here is derived from an EMBL/GenBank/DDBJ whole genome shotgun (WGS) entry which is preliminary data.</text>
</comment>
<evidence type="ECO:0000313" key="2">
    <source>
        <dbReference type="Proteomes" id="UP001163324"/>
    </source>
</evidence>
<accession>A0ACC0V6P6</accession>
<protein>
    <submittedName>
        <fullName evidence="1">Uncharacterized protein</fullName>
    </submittedName>
</protein>
<dbReference type="EMBL" id="CM047942">
    <property type="protein sequence ID" value="KAI9902071.1"/>
    <property type="molecule type" value="Genomic_DNA"/>
</dbReference>
<gene>
    <name evidence="1" type="ORF">N3K66_003888</name>
</gene>
<sequence length="538" mass="59462">MDGGIKQEEMAEIVKLEVKEGALRRRSGRAFALAPGNHDKRTVTAVEMQKRGSSGVSPSSTARHSSHDADASYSEASLVSLPPSQPSTRCKLSSLVPSEKLSFGRSDTFLTMFYLEHVLPFLFPFYDPTSDGGKAWILEMMISSPVVRQATLCQSSYFHSLANATASQDEVWETIVAQSKEAFGMLGQALKVIEGSDIANHQHGAVRVLASIMQVQRFEISLLSFENCHAHLDAAMALFKQLLSSVDPEGCMEPRLRLHTLSEHLGPSLVVAQSIPVPSAEQMAFKFSASLLILDDIIASTVLREEPRLLQYHAALEKVGFCEAIIDLEAITGCQNWVMQRISDIAVLHTWKYKNQTAGTLDVIELVRRATIIKDSLETSLTSLETQTAVNSTRASPFIGIFGQQSTHLSQTPLVTRIWAHAALIYLSVVVSGWQRASTEVRYHVEQVLNLLEHQISPPTLLRTMSWPFAVVGCVADPGQQDLLRRLVEPLQPATLFGTVRKALHIIEQAWEIREQGDPMNYELTPAFKCHGNLVLLV</sequence>
<evidence type="ECO:0000313" key="1">
    <source>
        <dbReference type="EMBL" id="KAI9902071.1"/>
    </source>
</evidence>
<proteinExistence type="predicted"/>
<keyword evidence="2" id="KW-1185">Reference proteome</keyword>